<accession>A0A7Y0AI21</accession>
<evidence type="ECO:0000313" key="2">
    <source>
        <dbReference type="EMBL" id="NML67702.1"/>
    </source>
</evidence>
<name>A0A7Y0AI21_9BACT</name>
<dbReference type="AlphaFoldDB" id="A0A7Y0AI21"/>
<evidence type="ECO:0000313" key="3">
    <source>
        <dbReference type="Proteomes" id="UP000559626"/>
    </source>
</evidence>
<dbReference type="EMBL" id="JABBGH010000003">
    <property type="protein sequence ID" value="NML67702.1"/>
    <property type="molecule type" value="Genomic_DNA"/>
</dbReference>
<protein>
    <submittedName>
        <fullName evidence="2">Uncharacterized protein</fullName>
    </submittedName>
</protein>
<feature type="region of interest" description="Disordered" evidence="1">
    <location>
        <begin position="111"/>
        <end position="131"/>
    </location>
</feature>
<sequence length="131" mass="14927">MATLPRLRQLRRDKTLFALALNTVRLHLEEEARTSQQPHLREAPDADLLFIQQSIDQWVSLAASYMVRKFHCPLASALSLIGELQTELKRGIPVEELWQIPLEQVLNLPPKLLQRQPETTPAESQQAADAE</sequence>
<reference evidence="2 3" key="1">
    <citation type="submission" date="2020-04" db="EMBL/GenBank/DDBJ databases">
        <title>Hymenobacter polaris sp. nov., isolated from Arctic soil.</title>
        <authorList>
            <person name="Dahal R.H."/>
        </authorList>
    </citation>
    <scope>NUCLEOTIDE SEQUENCE [LARGE SCALE GENOMIC DNA]</scope>
    <source>
        <strain evidence="2 3">RP-2-7</strain>
    </source>
</reference>
<feature type="compositionally biased region" description="Polar residues" evidence="1">
    <location>
        <begin position="116"/>
        <end position="131"/>
    </location>
</feature>
<proteinExistence type="predicted"/>
<comment type="caution">
    <text evidence="2">The sequence shown here is derived from an EMBL/GenBank/DDBJ whole genome shotgun (WGS) entry which is preliminary data.</text>
</comment>
<dbReference type="RefSeq" id="WP_169533353.1">
    <property type="nucleotide sequence ID" value="NZ_JABBGH010000003.1"/>
</dbReference>
<evidence type="ECO:0000256" key="1">
    <source>
        <dbReference type="SAM" id="MobiDB-lite"/>
    </source>
</evidence>
<gene>
    <name evidence="2" type="ORF">HHL22_21075</name>
</gene>
<dbReference type="Proteomes" id="UP000559626">
    <property type="component" value="Unassembled WGS sequence"/>
</dbReference>
<organism evidence="2 3">
    <name type="scientific">Hymenobacter polaris</name>
    <dbReference type="NCBI Taxonomy" id="2682546"/>
    <lineage>
        <taxon>Bacteria</taxon>
        <taxon>Pseudomonadati</taxon>
        <taxon>Bacteroidota</taxon>
        <taxon>Cytophagia</taxon>
        <taxon>Cytophagales</taxon>
        <taxon>Hymenobacteraceae</taxon>
        <taxon>Hymenobacter</taxon>
    </lineage>
</organism>
<keyword evidence="3" id="KW-1185">Reference proteome</keyword>